<evidence type="ECO:0000313" key="1">
    <source>
        <dbReference type="EMBL" id="KJB08780.1"/>
    </source>
</evidence>
<dbReference type="Gramene" id="KJB08780">
    <property type="protein sequence ID" value="KJB08780"/>
    <property type="gene ID" value="B456_001G113100"/>
</dbReference>
<dbReference type="InterPro" id="IPR008978">
    <property type="entry name" value="HSP20-like_chaperone"/>
</dbReference>
<dbReference type="AlphaFoldDB" id="A0A0D2QND0"/>
<sequence>MIPIFFSNRRSYVFDPFSLDFRDPFKDFPFPSSLTTRTSNTFAFVNARIDWKETLEAHVFKADLPK</sequence>
<dbReference type="STRING" id="29730.A0A0D2QND0"/>
<dbReference type="EMBL" id="CM001740">
    <property type="protein sequence ID" value="KJB08780.1"/>
    <property type="molecule type" value="Genomic_DNA"/>
</dbReference>
<keyword evidence="2" id="KW-1185">Reference proteome</keyword>
<proteinExistence type="predicted"/>
<dbReference type="OMA" id="LWDPFER"/>
<dbReference type="Proteomes" id="UP000032304">
    <property type="component" value="Chromosome 1"/>
</dbReference>
<evidence type="ECO:0000313" key="2">
    <source>
        <dbReference type="Proteomes" id="UP000032304"/>
    </source>
</evidence>
<reference evidence="1 2" key="1">
    <citation type="journal article" date="2012" name="Nature">
        <title>Repeated polyploidization of Gossypium genomes and the evolution of spinnable cotton fibres.</title>
        <authorList>
            <person name="Paterson A.H."/>
            <person name="Wendel J.F."/>
            <person name="Gundlach H."/>
            <person name="Guo H."/>
            <person name="Jenkins J."/>
            <person name="Jin D."/>
            <person name="Llewellyn D."/>
            <person name="Showmaker K.C."/>
            <person name="Shu S."/>
            <person name="Udall J."/>
            <person name="Yoo M.J."/>
            <person name="Byers R."/>
            <person name="Chen W."/>
            <person name="Doron-Faigenboim A."/>
            <person name="Duke M.V."/>
            <person name="Gong L."/>
            <person name="Grimwood J."/>
            <person name="Grover C."/>
            <person name="Grupp K."/>
            <person name="Hu G."/>
            <person name="Lee T.H."/>
            <person name="Li J."/>
            <person name="Lin L."/>
            <person name="Liu T."/>
            <person name="Marler B.S."/>
            <person name="Page J.T."/>
            <person name="Roberts A.W."/>
            <person name="Romanel E."/>
            <person name="Sanders W.S."/>
            <person name="Szadkowski E."/>
            <person name="Tan X."/>
            <person name="Tang H."/>
            <person name="Xu C."/>
            <person name="Wang J."/>
            <person name="Wang Z."/>
            <person name="Zhang D."/>
            <person name="Zhang L."/>
            <person name="Ashrafi H."/>
            <person name="Bedon F."/>
            <person name="Bowers J.E."/>
            <person name="Brubaker C.L."/>
            <person name="Chee P.W."/>
            <person name="Das S."/>
            <person name="Gingle A.R."/>
            <person name="Haigler C.H."/>
            <person name="Harker D."/>
            <person name="Hoffmann L.V."/>
            <person name="Hovav R."/>
            <person name="Jones D.C."/>
            <person name="Lemke C."/>
            <person name="Mansoor S."/>
            <person name="ur Rahman M."/>
            <person name="Rainville L.N."/>
            <person name="Rambani A."/>
            <person name="Reddy U.K."/>
            <person name="Rong J.K."/>
            <person name="Saranga Y."/>
            <person name="Scheffler B.E."/>
            <person name="Scheffler J.A."/>
            <person name="Stelly D.M."/>
            <person name="Triplett B.A."/>
            <person name="Van Deynze A."/>
            <person name="Vaslin M.F."/>
            <person name="Waghmare V.N."/>
            <person name="Walford S.A."/>
            <person name="Wright R.J."/>
            <person name="Zaki E.A."/>
            <person name="Zhang T."/>
            <person name="Dennis E.S."/>
            <person name="Mayer K.F."/>
            <person name="Peterson D.G."/>
            <person name="Rokhsar D.S."/>
            <person name="Wang X."/>
            <person name="Schmutz J."/>
        </authorList>
    </citation>
    <scope>NUCLEOTIDE SEQUENCE [LARGE SCALE GENOMIC DNA]</scope>
</reference>
<name>A0A0D2QND0_GOSRA</name>
<dbReference type="Gene3D" id="2.60.40.790">
    <property type="match status" value="1"/>
</dbReference>
<organism evidence="1 2">
    <name type="scientific">Gossypium raimondii</name>
    <name type="common">Peruvian cotton</name>
    <name type="synonym">Gossypium klotzschianum subsp. raimondii</name>
    <dbReference type="NCBI Taxonomy" id="29730"/>
    <lineage>
        <taxon>Eukaryota</taxon>
        <taxon>Viridiplantae</taxon>
        <taxon>Streptophyta</taxon>
        <taxon>Embryophyta</taxon>
        <taxon>Tracheophyta</taxon>
        <taxon>Spermatophyta</taxon>
        <taxon>Magnoliopsida</taxon>
        <taxon>eudicotyledons</taxon>
        <taxon>Gunneridae</taxon>
        <taxon>Pentapetalae</taxon>
        <taxon>rosids</taxon>
        <taxon>malvids</taxon>
        <taxon>Malvales</taxon>
        <taxon>Malvaceae</taxon>
        <taxon>Malvoideae</taxon>
        <taxon>Gossypium</taxon>
    </lineage>
</organism>
<accession>A0A0D2QND0</accession>
<gene>
    <name evidence="1" type="ORF">B456_001G113100</name>
</gene>
<dbReference type="eggNOG" id="KOG0710">
    <property type="taxonomic scope" value="Eukaryota"/>
</dbReference>
<protein>
    <submittedName>
        <fullName evidence="1">Uncharacterized protein</fullName>
    </submittedName>
</protein>